<sequence length="266" mass="29555">MIKLVATDIDGTLLDEGTDRLNPELFDLVRKLKEKGIIFAAASGRQYASIRRLFDPVAHDMIFIAENGAYVVCRDVDMLEVKMDRNKVAELVQEIRRMKGCEVAVAAKDAMYIERADTGLYDLLVNGYHNQVKVVEDVLKEDIPIIKVSIYCKDGVDGISQGVKSRWEGTFRTMLAGRIWIDFADYSADKGKAIQSIQKSLLIDRSETMAFGDNGNDLGMLANAEESYAIGNAREEVKEAAKHIADTSRNDGVVKVLRSLVETDGN</sequence>
<dbReference type="SUPFAM" id="SSF56784">
    <property type="entry name" value="HAD-like"/>
    <property type="match status" value="1"/>
</dbReference>
<dbReference type="InterPro" id="IPR036412">
    <property type="entry name" value="HAD-like_sf"/>
</dbReference>
<dbReference type="PANTHER" id="PTHR10000">
    <property type="entry name" value="PHOSPHOSERINE PHOSPHATASE"/>
    <property type="match status" value="1"/>
</dbReference>
<dbReference type="RefSeq" id="WP_072851315.1">
    <property type="nucleotide sequence ID" value="NZ_FQVI01000009.1"/>
</dbReference>
<keyword evidence="2" id="KW-1185">Reference proteome</keyword>
<dbReference type="AlphaFoldDB" id="A0A1M4XNS9"/>
<dbReference type="GO" id="GO:0005829">
    <property type="term" value="C:cytosol"/>
    <property type="evidence" value="ECO:0007669"/>
    <property type="project" value="TreeGrafter"/>
</dbReference>
<dbReference type="NCBIfam" id="TIGR01484">
    <property type="entry name" value="HAD-SF-IIB"/>
    <property type="match status" value="1"/>
</dbReference>
<gene>
    <name evidence="1" type="ORF">SAMN02745158_02050</name>
</gene>
<name>A0A1M4XNS9_9CLOT</name>
<dbReference type="GO" id="GO:0000287">
    <property type="term" value="F:magnesium ion binding"/>
    <property type="evidence" value="ECO:0007669"/>
    <property type="project" value="TreeGrafter"/>
</dbReference>
<dbReference type="InterPro" id="IPR023214">
    <property type="entry name" value="HAD_sf"/>
</dbReference>
<reference evidence="1 2" key="1">
    <citation type="submission" date="2016-11" db="EMBL/GenBank/DDBJ databases">
        <authorList>
            <person name="Jaros S."/>
            <person name="Januszkiewicz K."/>
            <person name="Wedrychowicz H."/>
        </authorList>
    </citation>
    <scope>NUCLEOTIDE SEQUENCE [LARGE SCALE GENOMIC DNA]</scope>
    <source>
        <strain evidence="1 2">DSM 17459</strain>
    </source>
</reference>
<evidence type="ECO:0000313" key="2">
    <source>
        <dbReference type="Proteomes" id="UP000184245"/>
    </source>
</evidence>
<dbReference type="EMBL" id="FQVI01000009">
    <property type="protein sequence ID" value="SHE95081.1"/>
    <property type="molecule type" value="Genomic_DNA"/>
</dbReference>
<dbReference type="InterPro" id="IPR006379">
    <property type="entry name" value="HAD-SF_hydro_IIB"/>
</dbReference>
<dbReference type="SFLD" id="SFLDS00003">
    <property type="entry name" value="Haloacid_Dehalogenase"/>
    <property type="match status" value="1"/>
</dbReference>
<dbReference type="Gene3D" id="3.30.1240.10">
    <property type="match status" value="1"/>
</dbReference>
<evidence type="ECO:0000313" key="1">
    <source>
        <dbReference type="EMBL" id="SHE95081.1"/>
    </source>
</evidence>
<dbReference type="CDD" id="cd07518">
    <property type="entry name" value="HAD_YbiV-Like"/>
    <property type="match status" value="1"/>
</dbReference>
<dbReference type="Proteomes" id="UP000184245">
    <property type="component" value="Unassembled WGS sequence"/>
</dbReference>
<organism evidence="1 2">
    <name type="scientific">Lactonifactor longoviformis DSM 17459</name>
    <dbReference type="NCBI Taxonomy" id="1122155"/>
    <lineage>
        <taxon>Bacteria</taxon>
        <taxon>Bacillati</taxon>
        <taxon>Bacillota</taxon>
        <taxon>Clostridia</taxon>
        <taxon>Eubacteriales</taxon>
        <taxon>Clostridiaceae</taxon>
        <taxon>Lactonifactor</taxon>
    </lineage>
</organism>
<dbReference type="NCBIfam" id="TIGR00099">
    <property type="entry name" value="Cof-subfamily"/>
    <property type="match status" value="1"/>
</dbReference>
<accession>A0A1M4XNS9</accession>
<dbReference type="Pfam" id="PF08282">
    <property type="entry name" value="Hydrolase_3"/>
    <property type="match status" value="1"/>
</dbReference>
<dbReference type="SFLD" id="SFLDG01144">
    <property type="entry name" value="C2.B.4:_PGP_Like"/>
    <property type="match status" value="1"/>
</dbReference>
<dbReference type="InterPro" id="IPR000150">
    <property type="entry name" value="Cof"/>
</dbReference>
<dbReference type="Gene3D" id="3.40.50.1000">
    <property type="entry name" value="HAD superfamily/HAD-like"/>
    <property type="match status" value="1"/>
</dbReference>
<dbReference type="PANTHER" id="PTHR10000:SF8">
    <property type="entry name" value="HAD SUPERFAMILY HYDROLASE-LIKE, TYPE 3"/>
    <property type="match status" value="1"/>
</dbReference>
<dbReference type="STRING" id="1122155.SAMN02745158_02050"/>
<dbReference type="GO" id="GO:0016791">
    <property type="term" value="F:phosphatase activity"/>
    <property type="evidence" value="ECO:0007669"/>
    <property type="project" value="UniProtKB-ARBA"/>
</dbReference>
<proteinExistence type="predicted"/>
<dbReference type="SFLD" id="SFLDG01140">
    <property type="entry name" value="C2.B:_Phosphomannomutase_and_P"/>
    <property type="match status" value="1"/>
</dbReference>
<protein>
    <submittedName>
        <fullName evidence="1">Uncharacterized protein</fullName>
    </submittedName>
</protein>
<dbReference type="OrthoDB" id="9781413at2"/>